<dbReference type="EMBL" id="ARXU01000003">
    <property type="protein sequence ID" value="KGD62138.1"/>
    <property type="molecule type" value="Genomic_DNA"/>
</dbReference>
<dbReference type="InterPro" id="IPR015943">
    <property type="entry name" value="WD40/YVTN_repeat-like_dom_sf"/>
</dbReference>
<proteinExistence type="predicted"/>
<keyword evidence="4" id="KW-1185">Reference proteome</keyword>
<evidence type="ECO:0000259" key="2">
    <source>
        <dbReference type="Pfam" id="PF22494"/>
    </source>
</evidence>
<dbReference type="Proteomes" id="UP000029443">
    <property type="component" value="Unassembled WGS sequence"/>
</dbReference>
<dbReference type="NCBIfam" id="NF038117">
    <property type="entry name" value="choice_anch_I"/>
    <property type="match status" value="1"/>
</dbReference>
<organism evidence="3 4">
    <name type="scientific">Alcanivorax jadensis T9</name>
    <dbReference type="NCBI Taxonomy" id="1177181"/>
    <lineage>
        <taxon>Bacteria</taxon>
        <taxon>Pseudomonadati</taxon>
        <taxon>Pseudomonadota</taxon>
        <taxon>Gammaproteobacteria</taxon>
        <taxon>Oceanospirillales</taxon>
        <taxon>Alcanivoracaceae</taxon>
        <taxon>Alcanivorax</taxon>
    </lineage>
</organism>
<reference evidence="3 4" key="1">
    <citation type="submission" date="2012-09" db="EMBL/GenBank/DDBJ databases">
        <title>Genome Sequence of alkane-degrading Bacterium Alcanivorax jadensis T9.</title>
        <authorList>
            <person name="Lai Q."/>
            <person name="Shao Z."/>
        </authorList>
    </citation>
    <scope>NUCLEOTIDE SEQUENCE [LARGE SCALE GENOMIC DNA]</scope>
    <source>
        <strain evidence="3 4">T9</strain>
    </source>
</reference>
<sequence length="642" mass="67941">MTSWYSLGAGVLLATALTACGGDSSDNNPAAGGEQVKTPDSLRLSFLSRYESGSFDTSAAEIPAYDSASQRLFVVNARLGVLDVLDMSNPAKPALIASLGVEEVAAGAVVNSVAVKNGLVAIAIEADPKTDNGFAALYRADDLSLLGSVEVGAQPDMIIFTPDGSKVLTANEGEPSDDYQIDPDGSISIIDISNPQDPQVSTADFSAFDADTLRSSGVRIYGPGADVAKDLEPEYIAVSADGTTAWVTLQENNALAKVNIETATVTGILPLGEIDRSVEGFGIDASDDDQEINIQTWEGVVGLYLPDAIHAYRADGSTYLVTANEGDARAWGEDNDAYWGEEGEGCAGDASQGFVEEFRVKHLVHKSGFDRRCGDDLPPQLRELGAGALLDPAVFDYCGATAGDPGDCREDDVLGRLNITWTQGYKVDEAGNPVMYNDAGEADEAGTRIMYDTLYSYGGRSFSIRDENGNLVFDSGDAIEQFLASDECRLGTNRSIACQDYFNSGHDEINAMDSRSDAKGPEPEGLTIGAIGDKTFLFLALERMGGILVYDITDPQQPQRLDYLNSRNFWGGGGDGEDIEDLIDDGLLAESDVGAVVGDLGPEGLVFIAAADSPNGIPLLVVGNEVSGTTAVYQVEMLFDEE</sequence>
<dbReference type="RefSeq" id="WP_052042565.1">
    <property type="nucleotide sequence ID" value="NZ_ARXU01000003.1"/>
</dbReference>
<protein>
    <recommendedName>
        <fullName evidence="2">Choice-of-anchor I domain-containing protein</fullName>
    </recommendedName>
</protein>
<dbReference type="InterPro" id="IPR011044">
    <property type="entry name" value="Quino_amine_DH_bsu"/>
</dbReference>
<dbReference type="SUPFAM" id="SSF50969">
    <property type="entry name" value="YVTN repeat-like/Quinoprotein amine dehydrogenase"/>
    <property type="match status" value="1"/>
</dbReference>
<dbReference type="PANTHER" id="PTHR46928:SF1">
    <property type="entry name" value="MESENCHYME-SPECIFIC CELL SURFACE GLYCOPROTEIN"/>
    <property type="match status" value="1"/>
</dbReference>
<dbReference type="Pfam" id="PF22494">
    <property type="entry name" value="choice_anch_I"/>
    <property type="match status" value="2"/>
</dbReference>
<evidence type="ECO:0000256" key="1">
    <source>
        <dbReference type="SAM" id="SignalP"/>
    </source>
</evidence>
<feature type="chain" id="PRO_5045792028" description="Choice-of-anchor I domain-containing protein" evidence="1">
    <location>
        <begin position="22"/>
        <end position="642"/>
    </location>
</feature>
<comment type="caution">
    <text evidence="3">The sequence shown here is derived from an EMBL/GenBank/DDBJ whole genome shotgun (WGS) entry which is preliminary data.</text>
</comment>
<gene>
    <name evidence="3" type="ORF">T9A_01347</name>
</gene>
<feature type="domain" description="Choice-of-anchor I" evidence="2">
    <location>
        <begin position="46"/>
        <end position="331"/>
    </location>
</feature>
<dbReference type="InterPro" id="IPR055188">
    <property type="entry name" value="Choice_anch_I"/>
</dbReference>
<feature type="signal peptide" evidence="1">
    <location>
        <begin position="1"/>
        <end position="21"/>
    </location>
</feature>
<name>A0ABR4WFC5_9GAMM</name>
<dbReference type="PANTHER" id="PTHR46928">
    <property type="entry name" value="MESENCHYME-SPECIFIC CELL SURFACE GLYCOPROTEIN"/>
    <property type="match status" value="1"/>
</dbReference>
<feature type="domain" description="Choice-of-anchor I" evidence="2">
    <location>
        <begin position="432"/>
        <end position="575"/>
    </location>
</feature>
<evidence type="ECO:0000313" key="3">
    <source>
        <dbReference type="EMBL" id="KGD62138.1"/>
    </source>
</evidence>
<accession>A0ABR4WFC5</accession>
<dbReference type="InterPro" id="IPR052956">
    <property type="entry name" value="Mesenchyme-surface_protein"/>
</dbReference>
<dbReference type="Gene3D" id="2.130.10.10">
    <property type="entry name" value="YVTN repeat-like/Quinoprotein amine dehydrogenase"/>
    <property type="match status" value="1"/>
</dbReference>
<keyword evidence="1" id="KW-0732">Signal</keyword>
<evidence type="ECO:0000313" key="4">
    <source>
        <dbReference type="Proteomes" id="UP000029443"/>
    </source>
</evidence>